<dbReference type="SUPFAM" id="SSF53850">
    <property type="entry name" value="Periplasmic binding protein-like II"/>
    <property type="match status" value="1"/>
</dbReference>
<evidence type="ECO:0000313" key="3">
    <source>
        <dbReference type="EMBL" id="RCW76411.1"/>
    </source>
</evidence>
<dbReference type="OrthoDB" id="9794826at2"/>
<reference evidence="3 4" key="1">
    <citation type="submission" date="2018-07" db="EMBL/GenBank/DDBJ databases">
        <title>Genomic Encyclopedia of Type Strains, Phase IV (KMG-IV): sequencing the most valuable type-strain genomes for metagenomic binning, comparative biology and taxonomic classification.</title>
        <authorList>
            <person name="Goeker M."/>
        </authorList>
    </citation>
    <scope>NUCLEOTIDE SEQUENCE [LARGE SCALE GENOMIC DNA]</scope>
    <source>
        <strain evidence="3 4">DSM 21634</strain>
    </source>
</reference>
<keyword evidence="1 2" id="KW-0732">Signal</keyword>
<sequence>MTFRFARLVGTLACAFGLTGLSGLATAQTAEMSVGHVLATASHYHAAAAKFSEVVNQKSKGAIKATVFPGGQLGGEVKMLQSARTGTLDVVVTGEAPLEGFAKEFAVFSFPYLFSSVDQINGVLQGPIGRGMLDLLPKYNLVGLGFISALERNIFTNGKVVNTVADMKGLKIRVIQGPGYVKAYQALGAQPTPMAYTELYTALQNGAVDAAENSPDVFLQDRFIEVSKTYANLKIMYMPAVIVMSKAKYDALSPEMQKVVQEATAEAIAFATAQYKKDYADAFAAMKKTGVKIVEPDLKPFMEVGRSVHGDLLGEFPMAKPWYEKIVAATK</sequence>
<dbReference type="NCBIfam" id="NF037995">
    <property type="entry name" value="TRAP_S1"/>
    <property type="match status" value="1"/>
</dbReference>
<dbReference type="PANTHER" id="PTHR33376:SF2">
    <property type="entry name" value="DICARBOXYLATE-BINDING PERIPLASMIC PROTEIN"/>
    <property type="match status" value="1"/>
</dbReference>
<evidence type="ECO:0000256" key="1">
    <source>
        <dbReference type="ARBA" id="ARBA00022729"/>
    </source>
</evidence>
<dbReference type="NCBIfam" id="TIGR00787">
    <property type="entry name" value="dctP"/>
    <property type="match status" value="1"/>
</dbReference>
<dbReference type="EMBL" id="QPJK01000001">
    <property type="protein sequence ID" value="RCW76411.1"/>
    <property type="molecule type" value="Genomic_DNA"/>
</dbReference>
<keyword evidence="3" id="KW-0675">Receptor</keyword>
<dbReference type="GO" id="GO:0030288">
    <property type="term" value="C:outer membrane-bounded periplasmic space"/>
    <property type="evidence" value="ECO:0007669"/>
    <property type="project" value="InterPro"/>
</dbReference>
<proteinExistence type="predicted"/>
<dbReference type="GO" id="GO:0055085">
    <property type="term" value="P:transmembrane transport"/>
    <property type="evidence" value="ECO:0007669"/>
    <property type="project" value="InterPro"/>
</dbReference>
<protein>
    <submittedName>
        <fullName evidence="3">Tripartite ATP-independent transporter DctP family solute receptor</fullName>
    </submittedName>
</protein>
<organism evidence="3 4">
    <name type="scientific">Pseudorhodoferax soli</name>
    <dbReference type="NCBI Taxonomy" id="545864"/>
    <lineage>
        <taxon>Bacteria</taxon>
        <taxon>Pseudomonadati</taxon>
        <taxon>Pseudomonadota</taxon>
        <taxon>Betaproteobacteria</taxon>
        <taxon>Burkholderiales</taxon>
        <taxon>Comamonadaceae</taxon>
    </lineage>
</organism>
<dbReference type="CDD" id="cd13603">
    <property type="entry name" value="PBP2_TRAP_Siap_TeaA_like"/>
    <property type="match status" value="1"/>
</dbReference>
<dbReference type="InterPro" id="IPR018389">
    <property type="entry name" value="DctP_fam"/>
</dbReference>
<accession>A0A368Y804</accession>
<evidence type="ECO:0000313" key="4">
    <source>
        <dbReference type="Proteomes" id="UP000252884"/>
    </source>
</evidence>
<dbReference type="GO" id="GO:0030246">
    <property type="term" value="F:carbohydrate binding"/>
    <property type="evidence" value="ECO:0007669"/>
    <property type="project" value="TreeGrafter"/>
</dbReference>
<dbReference type="Proteomes" id="UP000252884">
    <property type="component" value="Unassembled WGS sequence"/>
</dbReference>
<dbReference type="PANTHER" id="PTHR33376">
    <property type="match status" value="1"/>
</dbReference>
<evidence type="ECO:0000256" key="2">
    <source>
        <dbReference type="SAM" id="SignalP"/>
    </source>
</evidence>
<gene>
    <name evidence="3" type="ORF">DES41_1011017</name>
</gene>
<dbReference type="Gene3D" id="3.40.190.170">
    <property type="entry name" value="Bacterial extracellular solute-binding protein, family 7"/>
    <property type="match status" value="1"/>
</dbReference>
<feature type="chain" id="PRO_5016604055" evidence="2">
    <location>
        <begin position="28"/>
        <end position="331"/>
    </location>
</feature>
<keyword evidence="4" id="KW-1185">Reference proteome</keyword>
<feature type="signal peptide" evidence="2">
    <location>
        <begin position="1"/>
        <end position="27"/>
    </location>
</feature>
<dbReference type="PIRSF" id="PIRSF006470">
    <property type="entry name" value="DctB"/>
    <property type="match status" value="1"/>
</dbReference>
<dbReference type="InterPro" id="IPR004682">
    <property type="entry name" value="TRAP_DctP"/>
</dbReference>
<comment type="caution">
    <text evidence="3">The sequence shown here is derived from an EMBL/GenBank/DDBJ whole genome shotgun (WGS) entry which is preliminary data.</text>
</comment>
<dbReference type="InterPro" id="IPR038404">
    <property type="entry name" value="TRAP_DctP_sf"/>
</dbReference>
<dbReference type="Pfam" id="PF03480">
    <property type="entry name" value="DctP"/>
    <property type="match status" value="1"/>
</dbReference>
<name>A0A368Y804_9BURK</name>
<dbReference type="RefSeq" id="WP_114466475.1">
    <property type="nucleotide sequence ID" value="NZ_QPJK01000001.1"/>
</dbReference>
<dbReference type="AlphaFoldDB" id="A0A368Y804"/>